<dbReference type="AlphaFoldDB" id="A0A385C416"/>
<dbReference type="Proteomes" id="UP000293863">
    <property type="component" value="Unassembled WGS sequence"/>
</dbReference>
<keyword evidence="2" id="KW-1185">Reference proteome</keyword>
<proteinExistence type="predicted"/>
<dbReference type="OrthoDB" id="10019286at2"/>
<evidence type="ECO:0000313" key="1">
    <source>
        <dbReference type="EMBL" id="RZG47963.1"/>
    </source>
</evidence>
<protein>
    <submittedName>
        <fullName evidence="1">Uncharacterized protein</fullName>
    </submittedName>
</protein>
<dbReference type="EMBL" id="SGSQ01000005">
    <property type="protein sequence ID" value="RZG47963.1"/>
    <property type="molecule type" value="Genomic_DNA"/>
</dbReference>
<accession>A0A385C416</accession>
<sequence length="231" mass="27155">MENFLKRLSFFLIYLPALIFACQFAYFSGLCEPLEVQIASLGLNYSEVSLLGYLNTSVLFLETFNKIAWAVIILILFLVIALIFHIFAIHPSERKNESYRLEAIFYQLKFNVPQWLFSISRFFNTFLGLLLTYSIIFIFTIFLIMHYYNKGKKDLLSEYKQISESTECSYREGYVSLNNNLLRTQPILCGNQKCYGIDLDNHMVITYLPENYSKPLFLRESIENKMLNEHK</sequence>
<name>A0A385C416_9GAMM</name>
<dbReference type="RefSeq" id="WP_068975888.1">
    <property type="nucleotide sequence ID" value="NZ_CP031716.1"/>
</dbReference>
<dbReference type="PROSITE" id="PS51257">
    <property type="entry name" value="PROKAR_LIPOPROTEIN"/>
    <property type="match status" value="1"/>
</dbReference>
<dbReference type="KEGG" id="awu:BEN71_10165"/>
<comment type="caution">
    <text evidence="1">The sequence shown here is derived from an EMBL/GenBank/DDBJ whole genome shotgun (WGS) entry which is preliminary data.</text>
</comment>
<reference evidence="1 2" key="1">
    <citation type="submission" date="2019-02" db="EMBL/GenBank/DDBJ databases">
        <title>The Batch Genome Submission of Acinetobacter spp. strains.</title>
        <authorList>
            <person name="Qin J."/>
            <person name="Hu Y."/>
            <person name="Ye H."/>
            <person name="Wei L."/>
            <person name="Feng Y."/>
            <person name="Zong Z."/>
        </authorList>
    </citation>
    <scope>NUCLEOTIDE SEQUENCE [LARGE SCALE GENOMIC DNA]</scope>
    <source>
        <strain evidence="1 2">WCHAW060049</strain>
    </source>
</reference>
<evidence type="ECO:0000313" key="2">
    <source>
        <dbReference type="Proteomes" id="UP000293863"/>
    </source>
</evidence>
<gene>
    <name evidence="1" type="ORF">EXU28_04140</name>
</gene>
<organism evidence="1 2">
    <name type="scientific">Acinetobacter wuhouensis</name>
    <dbReference type="NCBI Taxonomy" id="1879050"/>
    <lineage>
        <taxon>Bacteria</taxon>
        <taxon>Pseudomonadati</taxon>
        <taxon>Pseudomonadota</taxon>
        <taxon>Gammaproteobacteria</taxon>
        <taxon>Moraxellales</taxon>
        <taxon>Moraxellaceae</taxon>
        <taxon>Acinetobacter</taxon>
    </lineage>
</organism>